<dbReference type="Pfam" id="PF00005">
    <property type="entry name" value="ABC_tran"/>
    <property type="match status" value="1"/>
</dbReference>
<keyword evidence="5" id="KW-0067">ATP-binding</keyword>
<dbReference type="InterPro" id="IPR017871">
    <property type="entry name" value="ABC_transporter-like_CS"/>
</dbReference>
<feature type="domain" description="ABC transporter" evidence="9">
    <location>
        <begin position="430"/>
        <end position="664"/>
    </location>
</feature>
<dbReference type="PANTHER" id="PTHR43394:SF1">
    <property type="entry name" value="ATP-BINDING CASSETTE SUB-FAMILY B MEMBER 10, MITOCHONDRIAL"/>
    <property type="match status" value="1"/>
</dbReference>
<feature type="transmembrane region" description="Helical" evidence="8">
    <location>
        <begin position="150"/>
        <end position="167"/>
    </location>
</feature>
<evidence type="ECO:0000259" key="9">
    <source>
        <dbReference type="PROSITE" id="PS50893"/>
    </source>
</evidence>
<organism evidence="11 12">
    <name type="scientific">Alkalihalobacillus trypoxylicola</name>
    <dbReference type="NCBI Taxonomy" id="519424"/>
    <lineage>
        <taxon>Bacteria</taxon>
        <taxon>Bacillati</taxon>
        <taxon>Bacillota</taxon>
        <taxon>Bacilli</taxon>
        <taxon>Bacillales</taxon>
        <taxon>Bacillaceae</taxon>
        <taxon>Alkalihalobacillus</taxon>
    </lineage>
</organism>
<evidence type="ECO:0000313" key="11">
    <source>
        <dbReference type="EMBL" id="KYG29105.1"/>
    </source>
</evidence>
<evidence type="ECO:0000256" key="3">
    <source>
        <dbReference type="ARBA" id="ARBA00022692"/>
    </source>
</evidence>
<dbReference type="PROSITE" id="PS50929">
    <property type="entry name" value="ABC_TM1F"/>
    <property type="match status" value="1"/>
</dbReference>
<dbReference type="GO" id="GO:0005886">
    <property type="term" value="C:plasma membrane"/>
    <property type="evidence" value="ECO:0007669"/>
    <property type="project" value="UniProtKB-SubCell"/>
</dbReference>
<dbReference type="FunFam" id="3.40.50.300:FF:000287">
    <property type="entry name" value="Multidrug ABC transporter ATP-binding protein"/>
    <property type="match status" value="1"/>
</dbReference>
<feature type="transmembrane region" description="Helical" evidence="8">
    <location>
        <begin position="348"/>
        <end position="377"/>
    </location>
</feature>
<dbReference type="Gene3D" id="1.20.1560.10">
    <property type="entry name" value="ABC transporter type 1, transmembrane domain"/>
    <property type="match status" value="1"/>
</dbReference>
<evidence type="ECO:0000256" key="8">
    <source>
        <dbReference type="SAM" id="Phobius"/>
    </source>
</evidence>
<dbReference type="GO" id="GO:0016887">
    <property type="term" value="F:ATP hydrolysis activity"/>
    <property type="evidence" value="ECO:0007669"/>
    <property type="project" value="InterPro"/>
</dbReference>
<evidence type="ECO:0000256" key="5">
    <source>
        <dbReference type="ARBA" id="ARBA00022840"/>
    </source>
</evidence>
<evidence type="ECO:0000256" key="2">
    <source>
        <dbReference type="ARBA" id="ARBA00022448"/>
    </source>
</evidence>
<keyword evidence="4" id="KW-0547">Nucleotide-binding</keyword>
<dbReference type="InterPro" id="IPR003593">
    <property type="entry name" value="AAA+_ATPase"/>
</dbReference>
<dbReference type="Gene3D" id="3.40.50.300">
    <property type="entry name" value="P-loop containing nucleotide triphosphate hydrolases"/>
    <property type="match status" value="1"/>
</dbReference>
<dbReference type="InterPro" id="IPR027417">
    <property type="entry name" value="P-loop_NTPase"/>
</dbReference>
<proteinExistence type="predicted"/>
<dbReference type="Pfam" id="PF00664">
    <property type="entry name" value="ABC_membrane"/>
    <property type="match status" value="1"/>
</dbReference>
<keyword evidence="12" id="KW-1185">Reference proteome</keyword>
<dbReference type="PROSITE" id="PS00211">
    <property type="entry name" value="ABC_TRANSPORTER_1"/>
    <property type="match status" value="1"/>
</dbReference>
<dbReference type="PROSITE" id="PS50893">
    <property type="entry name" value="ABC_TRANSPORTER_2"/>
    <property type="match status" value="1"/>
</dbReference>
<evidence type="ECO:0000313" key="12">
    <source>
        <dbReference type="Proteomes" id="UP000075806"/>
    </source>
</evidence>
<dbReference type="CDD" id="cd03254">
    <property type="entry name" value="ABCC_Glucan_exporter_like"/>
    <property type="match status" value="1"/>
</dbReference>
<feature type="domain" description="ABC transmembrane type-1" evidence="10">
    <location>
        <begin position="20"/>
        <end position="399"/>
    </location>
</feature>
<evidence type="ECO:0000259" key="10">
    <source>
        <dbReference type="PROSITE" id="PS50929"/>
    </source>
</evidence>
<evidence type="ECO:0000256" key="1">
    <source>
        <dbReference type="ARBA" id="ARBA00004651"/>
    </source>
</evidence>
<evidence type="ECO:0000256" key="6">
    <source>
        <dbReference type="ARBA" id="ARBA00022989"/>
    </source>
</evidence>
<dbReference type="RefSeq" id="WP_061949488.1">
    <property type="nucleotide sequence ID" value="NZ_LTAO01000025.1"/>
</dbReference>
<dbReference type="Proteomes" id="UP000075806">
    <property type="component" value="Unassembled WGS sequence"/>
</dbReference>
<dbReference type="CDD" id="cd18544">
    <property type="entry name" value="ABC_6TM_TmrA_like"/>
    <property type="match status" value="1"/>
</dbReference>
<dbReference type="PANTHER" id="PTHR43394">
    <property type="entry name" value="ATP-DEPENDENT PERMEASE MDL1, MITOCHONDRIAL"/>
    <property type="match status" value="1"/>
</dbReference>
<keyword evidence="2" id="KW-0813">Transport</keyword>
<sequence>MSVGRRLYQYALTSKKTIGFALFLLTVSVAAELTGPFIAKTIIDQHIMGIEEPWVETTESENAVEYQNGLYVRESRADLSVDSSDRDVIQLVQIGLQFYVVNELIPIEGEKNFVDGELIISNSNDSFSADATLLSPNEVWSFYEPEMKPVINWLLLYVGIIIFASFFQYGQRFYLQKAANRIIQKLRTDVFNHLSTMPVRFFDNLPAGKVVARVTNDTEAIRELYVQVLANFFTSFVYLIGIYTALFLLDFRLAMGTLILIPILILWVIIYRKFASTYNHQIRSKNSEINASLNESIQSMPVIQAYRKEGKREQTFEVLNEEHYTAQNKMLRLNSLTSHNLTAVLRNLIFVGLIWYMAGAQTGIGAVLTLGVLYAFVDYINRMIHPLNGIVNQLANLEQALVAGERVFELMDKEGELVSDEEMTRPKGEVMFKNVSFSYKEDEYVLKDLSFTAKPGETIALVGHTGSGKSSIMNLLFRFYDPQKGEITIDGQSIQSIPRQTLREYMGIVLQEPYLFTGTIETNITLNREDISREEAEHALELVGGDRVFKRLKNILDEEVKEKGSTLSSGERQLISFARALVVNPAILVLDEATSNIDTETEMIIQHAMDQLKEGRTTFIIAHRLSTIKNADQILVLDKGQIIEKGSHAELMNIDGSYAKMYELQQQGKDSHSIVT</sequence>
<dbReference type="SUPFAM" id="SSF52540">
    <property type="entry name" value="P-loop containing nucleoside triphosphate hydrolases"/>
    <property type="match status" value="1"/>
</dbReference>
<dbReference type="InterPro" id="IPR003439">
    <property type="entry name" value="ABC_transporter-like_ATP-bd"/>
</dbReference>
<protein>
    <submittedName>
        <fullName evidence="11">Multidrug ABC transporter permease</fullName>
    </submittedName>
</protein>
<evidence type="ECO:0000256" key="4">
    <source>
        <dbReference type="ARBA" id="ARBA00022741"/>
    </source>
</evidence>
<feature type="transmembrane region" description="Helical" evidence="8">
    <location>
        <begin position="253"/>
        <end position="271"/>
    </location>
</feature>
<dbReference type="EMBL" id="LTAO01000025">
    <property type="protein sequence ID" value="KYG29105.1"/>
    <property type="molecule type" value="Genomic_DNA"/>
</dbReference>
<dbReference type="STRING" id="519424.AZF04_20215"/>
<feature type="transmembrane region" description="Helical" evidence="8">
    <location>
        <begin position="228"/>
        <end position="247"/>
    </location>
</feature>
<keyword evidence="7 8" id="KW-0472">Membrane</keyword>
<reference evidence="11" key="1">
    <citation type="submission" date="2016-02" db="EMBL/GenBank/DDBJ databases">
        <title>Genome sequence of Bacillus trypoxylicola KCTC 13244(T).</title>
        <authorList>
            <person name="Jeong H."/>
            <person name="Park S.-H."/>
            <person name="Choi S.-K."/>
        </authorList>
    </citation>
    <scope>NUCLEOTIDE SEQUENCE [LARGE SCALE GENOMIC DNA]</scope>
    <source>
        <strain evidence="11">KCTC 13244</strain>
    </source>
</reference>
<dbReference type="OrthoDB" id="9770415at2"/>
<dbReference type="SUPFAM" id="SSF90123">
    <property type="entry name" value="ABC transporter transmembrane region"/>
    <property type="match status" value="1"/>
</dbReference>
<name>A0A161PBJ1_9BACI</name>
<dbReference type="InterPro" id="IPR039421">
    <property type="entry name" value="Type_1_exporter"/>
</dbReference>
<comment type="caution">
    <text evidence="11">The sequence shown here is derived from an EMBL/GenBank/DDBJ whole genome shotgun (WGS) entry which is preliminary data.</text>
</comment>
<evidence type="ECO:0000256" key="7">
    <source>
        <dbReference type="ARBA" id="ARBA00023136"/>
    </source>
</evidence>
<comment type="subcellular location">
    <subcellularLocation>
        <location evidence="1">Cell membrane</location>
        <topology evidence="1">Multi-pass membrane protein</topology>
    </subcellularLocation>
</comment>
<accession>A0A161PBJ1</accession>
<dbReference type="GO" id="GO:0015421">
    <property type="term" value="F:ABC-type oligopeptide transporter activity"/>
    <property type="evidence" value="ECO:0007669"/>
    <property type="project" value="TreeGrafter"/>
</dbReference>
<dbReference type="InterPro" id="IPR011527">
    <property type="entry name" value="ABC1_TM_dom"/>
</dbReference>
<keyword evidence="6 8" id="KW-1133">Transmembrane helix</keyword>
<keyword evidence="3 8" id="KW-0812">Transmembrane</keyword>
<dbReference type="GO" id="GO:0005524">
    <property type="term" value="F:ATP binding"/>
    <property type="evidence" value="ECO:0007669"/>
    <property type="project" value="UniProtKB-KW"/>
</dbReference>
<dbReference type="AlphaFoldDB" id="A0A161PBJ1"/>
<dbReference type="SMART" id="SM00382">
    <property type="entry name" value="AAA"/>
    <property type="match status" value="1"/>
</dbReference>
<dbReference type="InterPro" id="IPR036640">
    <property type="entry name" value="ABC1_TM_sf"/>
</dbReference>
<gene>
    <name evidence="11" type="ORF">AZF04_20215</name>
</gene>